<dbReference type="PRINTS" id="PR00792">
    <property type="entry name" value="PEPSIN"/>
</dbReference>
<dbReference type="EMBL" id="MU853811">
    <property type="protein sequence ID" value="KAK3939463.1"/>
    <property type="molecule type" value="Genomic_DNA"/>
</dbReference>
<comment type="similarity">
    <text evidence="1 8">Belongs to the peptidase A1 family.</text>
</comment>
<dbReference type="InterPro" id="IPR033876">
    <property type="entry name" value="SAP-like"/>
</dbReference>
<keyword evidence="2 8" id="KW-0645">Protease</keyword>
<keyword evidence="3 10" id="KW-0732">Signal</keyword>
<feature type="signal peptide" evidence="10">
    <location>
        <begin position="1"/>
        <end position="23"/>
    </location>
</feature>
<keyword evidence="13" id="KW-1185">Reference proteome</keyword>
<dbReference type="InterPro" id="IPR021109">
    <property type="entry name" value="Peptidase_aspartic_dom_sf"/>
</dbReference>
<keyword evidence="4 8" id="KW-0064">Aspartyl protease</keyword>
<dbReference type="InterPro" id="IPR001461">
    <property type="entry name" value="Aspartic_peptidase_A1"/>
</dbReference>
<evidence type="ECO:0000256" key="9">
    <source>
        <dbReference type="SAM" id="MobiDB-lite"/>
    </source>
</evidence>
<dbReference type="GO" id="GO:0004190">
    <property type="term" value="F:aspartic-type endopeptidase activity"/>
    <property type="evidence" value="ECO:0007669"/>
    <property type="project" value="UniProtKB-KW"/>
</dbReference>
<evidence type="ECO:0000259" key="11">
    <source>
        <dbReference type="PROSITE" id="PS51767"/>
    </source>
</evidence>
<dbReference type="SUPFAM" id="SSF50630">
    <property type="entry name" value="Acid proteases"/>
    <property type="match status" value="1"/>
</dbReference>
<evidence type="ECO:0000256" key="6">
    <source>
        <dbReference type="PIRSR" id="PIRSR601461-1"/>
    </source>
</evidence>
<reference evidence="13" key="1">
    <citation type="journal article" date="2023" name="Mol. Phylogenet. Evol.">
        <title>Genome-scale phylogeny and comparative genomics of the fungal order Sordariales.</title>
        <authorList>
            <person name="Hensen N."/>
            <person name="Bonometti L."/>
            <person name="Westerberg I."/>
            <person name="Brannstrom I.O."/>
            <person name="Guillou S."/>
            <person name="Cros-Aarteil S."/>
            <person name="Calhoun S."/>
            <person name="Haridas S."/>
            <person name="Kuo A."/>
            <person name="Mondo S."/>
            <person name="Pangilinan J."/>
            <person name="Riley R."/>
            <person name="LaButti K."/>
            <person name="Andreopoulos B."/>
            <person name="Lipzen A."/>
            <person name="Chen C."/>
            <person name="Yan M."/>
            <person name="Daum C."/>
            <person name="Ng V."/>
            <person name="Clum A."/>
            <person name="Steindorff A."/>
            <person name="Ohm R.A."/>
            <person name="Martin F."/>
            <person name="Silar P."/>
            <person name="Natvig D.O."/>
            <person name="Lalanne C."/>
            <person name="Gautier V."/>
            <person name="Ament-Velasquez S.L."/>
            <person name="Kruys A."/>
            <person name="Hutchinson M.I."/>
            <person name="Powell A.J."/>
            <person name="Barry K."/>
            <person name="Miller A.N."/>
            <person name="Grigoriev I.V."/>
            <person name="Debuchy R."/>
            <person name="Gladieux P."/>
            <person name="Hiltunen Thoren M."/>
            <person name="Johannesson H."/>
        </authorList>
    </citation>
    <scope>NUCLEOTIDE SEQUENCE [LARGE SCALE GENOMIC DNA]</scope>
    <source>
        <strain evidence="13">CBS 340.73</strain>
    </source>
</reference>
<evidence type="ECO:0000256" key="7">
    <source>
        <dbReference type="PIRSR" id="PIRSR601461-2"/>
    </source>
</evidence>
<evidence type="ECO:0000256" key="2">
    <source>
        <dbReference type="ARBA" id="ARBA00022670"/>
    </source>
</evidence>
<evidence type="ECO:0000313" key="12">
    <source>
        <dbReference type="EMBL" id="KAK3939463.1"/>
    </source>
</evidence>
<dbReference type="AlphaFoldDB" id="A0AAN6N754"/>
<dbReference type="PROSITE" id="PS00141">
    <property type="entry name" value="ASP_PROTEASE"/>
    <property type="match status" value="1"/>
</dbReference>
<dbReference type="InterPro" id="IPR001969">
    <property type="entry name" value="Aspartic_peptidase_AS"/>
</dbReference>
<evidence type="ECO:0000313" key="13">
    <source>
        <dbReference type="Proteomes" id="UP001303473"/>
    </source>
</evidence>
<dbReference type="PANTHER" id="PTHR47966:SF65">
    <property type="entry name" value="ASPARTIC-TYPE ENDOPEPTIDASE"/>
    <property type="match status" value="1"/>
</dbReference>
<dbReference type="PROSITE" id="PS51767">
    <property type="entry name" value="PEPTIDASE_A1"/>
    <property type="match status" value="1"/>
</dbReference>
<organism evidence="12 13">
    <name type="scientific">Diplogelasinospora grovesii</name>
    <dbReference type="NCBI Taxonomy" id="303347"/>
    <lineage>
        <taxon>Eukaryota</taxon>
        <taxon>Fungi</taxon>
        <taxon>Dikarya</taxon>
        <taxon>Ascomycota</taxon>
        <taxon>Pezizomycotina</taxon>
        <taxon>Sordariomycetes</taxon>
        <taxon>Sordariomycetidae</taxon>
        <taxon>Sordariales</taxon>
        <taxon>Diplogelasinosporaceae</taxon>
        <taxon>Diplogelasinospora</taxon>
    </lineage>
</organism>
<evidence type="ECO:0000256" key="10">
    <source>
        <dbReference type="SAM" id="SignalP"/>
    </source>
</evidence>
<feature type="region of interest" description="Disordered" evidence="9">
    <location>
        <begin position="447"/>
        <end position="475"/>
    </location>
</feature>
<evidence type="ECO:0000256" key="4">
    <source>
        <dbReference type="ARBA" id="ARBA00022750"/>
    </source>
</evidence>
<dbReference type="InterPro" id="IPR033121">
    <property type="entry name" value="PEPTIDASE_A1"/>
</dbReference>
<evidence type="ECO:0000256" key="5">
    <source>
        <dbReference type="ARBA" id="ARBA00022801"/>
    </source>
</evidence>
<sequence>MKLGCGVSWVVAALLSFSGTVTAQNVVQFGLNRGLPGIKLGSLPPLARRATYTEPLANNITGGGYYAEVTVGTPGQTVTMVLDTGSSDAWVVSYKANLCTSARLQQQYGDSCGQTYNPASSSTYKLVERGGFRITYLDGGVAAGDYMADDFEIGGTTIKSLQMGYATQTVRGTGILGVGFSANEAADTKYPNIIDQFVSQGLISSKAYSLWLNDRRSDSGTILFGGIDTDKFIGPLEIIPILKPDSSAAYTSFEVELSGMSLAYSNGSTFNVSMPKSSSTLPAILDSGTTLSYLPDNIAEQIFSELGTYTDTQVTGLTFVDCAYLTSERDSVMTFNLGSAAIAVPVYEMVLDILGPYQSSLPSDIPFGNVCLFGIQTTAGFQSSGAVTSSNFALLGDTFLRSAYVVYDLTHHQIGIAQANLNSTSTSITELKADDSGLPSVTGVAAQQKASTTASSTSGSGSSGTSGSGSAPETVTVTASAKNAAAGVRPPRIAGDVKGLLAATGFFAVVGSALVIW</sequence>
<dbReference type="Proteomes" id="UP001303473">
    <property type="component" value="Unassembled WGS sequence"/>
</dbReference>
<dbReference type="Gene3D" id="2.40.70.10">
    <property type="entry name" value="Acid Proteases"/>
    <property type="match status" value="2"/>
</dbReference>
<keyword evidence="5 8" id="KW-0378">Hydrolase</keyword>
<evidence type="ECO:0000256" key="8">
    <source>
        <dbReference type="RuleBase" id="RU000454"/>
    </source>
</evidence>
<feature type="domain" description="Peptidase A1" evidence="11">
    <location>
        <begin position="65"/>
        <end position="417"/>
    </location>
</feature>
<evidence type="ECO:0000256" key="3">
    <source>
        <dbReference type="ARBA" id="ARBA00022729"/>
    </source>
</evidence>
<proteinExistence type="inferred from homology"/>
<feature type="chain" id="PRO_5042987393" evidence="10">
    <location>
        <begin position="24"/>
        <end position="517"/>
    </location>
</feature>
<evidence type="ECO:0000256" key="1">
    <source>
        <dbReference type="ARBA" id="ARBA00007447"/>
    </source>
</evidence>
<accession>A0AAN6N754</accession>
<protein>
    <submittedName>
        <fullName evidence="12">Aspartic peptidase domain-containing protein</fullName>
    </submittedName>
</protein>
<dbReference type="CDD" id="cd05474">
    <property type="entry name" value="SAP_like"/>
    <property type="match status" value="1"/>
</dbReference>
<comment type="caution">
    <text evidence="12">The sequence shown here is derived from an EMBL/GenBank/DDBJ whole genome shotgun (WGS) entry which is preliminary data.</text>
</comment>
<feature type="compositionally biased region" description="Low complexity" evidence="9">
    <location>
        <begin position="450"/>
        <end position="460"/>
    </location>
</feature>
<feature type="active site" evidence="6">
    <location>
        <position position="83"/>
    </location>
</feature>
<gene>
    <name evidence="12" type="ORF">QBC46DRAFT_149785</name>
</gene>
<dbReference type="PANTHER" id="PTHR47966">
    <property type="entry name" value="BETA-SITE APP-CLEAVING ENZYME, ISOFORM A-RELATED"/>
    <property type="match status" value="1"/>
</dbReference>
<dbReference type="Pfam" id="PF00026">
    <property type="entry name" value="Asp"/>
    <property type="match status" value="1"/>
</dbReference>
<keyword evidence="7" id="KW-1015">Disulfide bond</keyword>
<name>A0AAN6N754_9PEZI</name>
<feature type="active site" evidence="6">
    <location>
        <position position="286"/>
    </location>
</feature>
<feature type="disulfide bond" evidence="7">
    <location>
        <begin position="322"/>
        <end position="371"/>
    </location>
</feature>
<dbReference type="GO" id="GO:0006508">
    <property type="term" value="P:proteolysis"/>
    <property type="evidence" value="ECO:0007669"/>
    <property type="project" value="UniProtKB-KW"/>
</dbReference>